<dbReference type="AlphaFoldDB" id="A0A229UN37"/>
<dbReference type="GO" id="GO:0003700">
    <property type="term" value="F:DNA-binding transcription factor activity"/>
    <property type="evidence" value="ECO:0007669"/>
    <property type="project" value="InterPro"/>
</dbReference>
<protein>
    <recommendedName>
        <fullName evidence="5">HTH araC/xylS-type domain-containing protein</fullName>
    </recommendedName>
</protein>
<proteinExistence type="predicted"/>
<comment type="caution">
    <text evidence="6">The sequence shown here is derived from an EMBL/GenBank/DDBJ whole genome shotgun (WGS) entry which is preliminary data.</text>
</comment>
<evidence type="ECO:0000256" key="4">
    <source>
        <dbReference type="SAM" id="Phobius"/>
    </source>
</evidence>
<keyword evidence="2" id="KW-0238">DNA-binding</keyword>
<dbReference type="PROSITE" id="PS01124">
    <property type="entry name" value="HTH_ARAC_FAMILY_2"/>
    <property type="match status" value="1"/>
</dbReference>
<organism evidence="6 7">
    <name type="scientific">Paenibacillus rigui</name>
    <dbReference type="NCBI Taxonomy" id="554312"/>
    <lineage>
        <taxon>Bacteria</taxon>
        <taxon>Bacillati</taxon>
        <taxon>Bacillota</taxon>
        <taxon>Bacilli</taxon>
        <taxon>Bacillales</taxon>
        <taxon>Paenibacillaceae</taxon>
        <taxon>Paenibacillus</taxon>
    </lineage>
</organism>
<name>A0A229UN37_9BACL</name>
<evidence type="ECO:0000256" key="2">
    <source>
        <dbReference type="ARBA" id="ARBA00023125"/>
    </source>
</evidence>
<evidence type="ECO:0000313" key="6">
    <source>
        <dbReference type="EMBL" id="OXM84866.1"/>
    </source>
</evidence>
<dbReference type="SMART" id="SM00342">
    <property type="entry name" value="HTH_ARAC"/>
    <property type="match status" value="1"/>
</dbReference>
<dbReference type="OrthoDB" id="1975037at2"/>
<dbReference type="RefSeq" id="WP_094016314.1">
    <property type="nucleotide sequence ID" value="NZ_NMQW01000025.1"/>
</dbReference>
<dbReference type="InterPro" id="IPR041522">
    <property type="entry name" value="CdaR_GGDEF"/>
</dbReference>
<reference evidence="6 7" key="1">
    <citation type="submission" date="2017-07" db="EMBL/GenBank/DDBJ databases">
        <title>Genome sequencing and assembly of Paenibacillus rigui.</title>
        <authorList>
            <person name="Mayilraj S."/>
        </authorList>
    </citation>
    <scope>NUCLEOTIDE SEQUENCE [LARGE SCALE GENOMIC DNA]</scope>
    <source>
        <strain evidence="6 7">JCM 16352</strain>
    </source>
</reference>
<dbReference type="Proteomes" id="UP000215509">
    <property type="component" value="Unassembled WGS sequence"/>
</dbReference>
<keyword evidence="1" id="KW-0805">Transcription regulation</keyword>
<dbReference type="PANTHER" id="PTHR43280:SF10">
    <property type="entry name" value="REGULATORY PROTEIN POCR"/>
    <property type="match status" value="1"/>
</dbReference>
<dbReference type="Gene3D" id="1.10.10.60">
    <property type="entry name" value="Homeodomain-like"/>
    <property type="match status" value="2"/>
</dbReference>
<dbReference type="PANTHER" id="PTHR43280">
    <property type="entry name" value="ARAC-FAMILY TRANSCRIPTIONAL REGULATOR"/>
    <property type="match status" value="1"/>
</dbReference>
<feature type="transmembrane region" description="Helical" evidence="4">
    <location>
        <begin position="12"/>
        <end position="35"/>
    </location>
</feature>
<dbReference type="GO" id="GO:0043565">
    <property type="term" value="F:sequence-specific DNA binding"/>
    <property type="evidence" value="ECO:0007669"/>
    <property type="project" value="InterPro"/>
</dbReference>
<sequence length="797" mass="89947">MKRNRQPNRYYVRWVLLCFIITTLSAMLVGIFSYVKSSGVVQDKMNKETALSLQQTQLNVEHSLKVADQATTHFLGSKIIQTALNEPLGPDQFQLFSQVKTELNGLQRLDTGINDIQVWSKTGNWLMNNDGLYRLDAWTRDHSSSPLPEPAAPTVWEVSSVEAAADLDGLSAGAADSNGTRSGGSTVLSTVNACGMNVNLLKRLPLTGYRSIGTAMIEIPACSLSSLISVNTEHEAVLVFDQQSQLFVHKGVTLNGLDTSLQQSLGQLPRGRTGQYSISIDKQPFTVTYRRSDYNGWTYMSVVTLDQLTRSSREIGWFTLYMCISLLLLSIIVTLLWTKRLYRPIAQIYKEVISQMGMGASRKSLDEIQVIGEQVNKLFDTKRRLEHRLEGQTELLRTFLMVQLFLFGMKEREIVERMEALGLRHDFSRFCVLALQISSLESTRFSEKDADLLLFAVNNMVGELIASERRLQPIVLGRTQTTVVTGHAETAELFLADVYAIARLVQNKVAEVLDLKVNIGISVPYQRLPDIPRAYEEAVEAMKRYASFGEKAIGYFGDLGENHALHYAYPSALQSELFDAIKLADRERVRPLLRELLHEIGQNHPNPYDMQFNAVRLLMNLLGLSNGIAGQAIPMQRQQALFDELFHLSFAETGEAWFMTQIISPLLAEIEGQTEVRHLSVSKQLVQMIHEGFDTDLTIDICADRLHYNASYLSTIFRKSMDVTFSAYLAQYRHNIALRWLKETDMAIKDIAERLRYNNPQNFIRSFRKTEGISPGKYRELERHQESASQDAASIGG</sequence>
<dbReference type="InterPro" id="IPR009057">
    <property type="entry name" value="Homeodomain-like_sf"/>
</dbReference>
<dbReference type="InterPro" id="IPR018060">
    <property type="entry name" value="HTH_AraC"/>
</dbReference>
<evidence type="ECO:0000259" key="5">
    <source>
        <dbReference type="PROSITE" id="PS01124"/>
    </source>
</evidence>
<feature type="domain" description="HTH araC/xylS-type" evidence="5">
    <location>
        <begin position="683"/>
        <end position="781"/>
    </location>
</feature>
<dbReference type="Pfam" id="PF12833">
    <property type="entry name" value="HTH_18"/>
    <property type="match status" value="1"/>
</dbReference>
<keyword evidence="4" id="KW-0472">Membrane</keyword>
<feature type="transmembrane region" description="Helical" evidence="4">
    <location>
        <begin position="315"/>
        <end position="337"/>
    </location>
</feature>
<evidence type="ECO:0000256" key="3">
    <source>
        <dbReference type="ARBA" id="ARBA00023163"/>
    </source>
</evidence>
<dbReference type="Pfam" id="PF17853">
    <property type="entry name" value="GGDEF_2"/>
    <property type="match status" value="1"/>
</dbReference>
<evidence type="ECO:0000256" key="1">
    <source>
        <dbReference type="ARBA" id="ARBA00023015"/>
    </source>
</evidence>
<keyword evidence="7" id="KW-1185">Reference proteome</keyword>
<keyword evidence="4" id="KW-0812">Transmembrane</keyword>
<accession>A0A229UN37</accession>
<gene>
    <name evidence="6" type="ORF">CF651_18340</name>
</gene>
<keyword evidence="3" id="KW-0804">Transcription</keyword>
<evidence type="ECO:0000313" key="7">
    <source>
        <dbReference type="Proteomes" id="UP000215509"/>
    </source>
</evidence>
<dbReference type="SUPFAM" id="SSF46689">
    <property type="entry name" value="Homeodomain-like"/>
    <property type="match status" value="2"/>
</dbReference>
<keyword evidence="4" id="KW-1133">Transmembrane helix</keyword>
<dbReference type="EMBL" id="NMQW01000025">
    <property type="protein sequence ID" value="OXM84866.1"/>
    <property type="molecule type" value="Genomic_DNA"/>
</dbReference>